<evidence type="ECO:0000259" key="2">
    <source>
        <dbReference type="Pfam" id="PF20209"/>
    </source>
</evidence>
<protein>
    <recommendedName>
        <fullName evidence="2">DUF6570 domain-containing protein</fullName>
    </recommendedName>
</protein>
<reference evidence="3" key="1">
    <citation type="submission" date="2020-11" db="EMBL/GenBank/DDBJ databases">
        <authorList>
            <consortium name="DOE Joint Genome Institute"/>
            <person name="Ahrendt S."/>
            <person name="Riley R."/>
            <person name="Andreopoulos W."/>
            <person name="Labutti K."/>
            <person name="Pangilinan J."/>
            <person name="Ruiz-Duenas F.J."/>
            <person name="Barrasa J.M."/>
            <person name="Sanchez-Garcia M."/>
            <person name="Camarero S."/>
            <person name="Miyauchi S."/>
            <person name="Serrano A."/>
            <person name="Linde D."/>
            <person name="Babiker R."/>
            <person name="Drula E."/>
            <person name="Ayuso-Fernandez I."/>
            <person name="Pacheco R."/>
            <person name="Padilla G."/>
            <person name="Ferreira P."/>
            <person name="Barriuso J."/>
            <person name="Kellner H."/>
            <person name="Castanera R."/>
            <person name="Alfaro M."/>
            <person name="Ramirez L."/>
            <person name="Pisabarro A.G."/>
            <person name="Kuo A."/>
            <person name="Tritt A."/>
            <person name="Lipzen A."/>
            <person name="He G."/>
            <person name="Yan M."/>
            <person name="Ng V."/>
            <person name="Cullen D."/>
            <person name="Martin F."/>
            <person name="Rosso M.-N."/>
            <person name="Henrissat B."/>
            <person name="Hibbett D."/>
            <person name="Martinez A.T."/>
            <person name="Grigoriev I.V."/>
        </authorList>
    </citation>
    <scope>NUCLEOTIDE SEQUENCE</scope>
    <source>
        <strain evidence="3">CBS 247.69</strain>
    </source>
</reference>
<dbReference type="OrthoDB" id="3221862at2759"/>
<evidence type="ECO:0000313" key="3">
    <source>
        <dbReference type="EMBL" id="KAF9455954.1"/>
    </source>
</evidence>
<dbReference type="InterPro" id="IPR046700">
    <property type="entry name" value="DUF6570"/>
</dbReference>
<evidence type="ECO:0000256" key="1">
    <source>
        <dbReference type="SAM" id="MobiDB-lite"/>
    </source>
</evidence>
<organism evidence="3 4">
    <name type="scientific">Collybia nuda</name>
    <dbReference type="NCBI Taxonomy" id="64659"/>
    <lineage>
        <taxon>Eukaryota</taxon>
        <taxon>Fungi</taxon>
        <taxon>Dikarya</taxon>
        <taxon>Basidiomycota</taxon>
        <taxon>Agaricomycotina</taxon>
        <taxon>Agaricomycetes</taxon>
        <taxon>Agaricomycetidae</taxon>
        <taxon>Agaricales</taxon>
        <taxon>Tricholomatineae</taxon>
        <taxon>Clitocybaceae</taxon>
        <taxon>Collybia</taxon>
    </lineage>
</organism>
<dbReference type="AlphaFoldDB" id="A0A9P5XSK7"/>
<gene>
    <name evidence="3" type="ORF">BDZ94DRAFT_1285958</name>
</gene>
<sequence>MHRIAIGSHVRKSDLLTYFDNHNCIGCNLFTTVFCVNQSRASKARERMKSNYSQSMYKEDKNNQKPYQSESICKESPVKFPPMPSSVNLEHQVIKDFCNEALPHKLDEAGCAVCGELVPLSQMSRLKGIKGLLNILISPGMTRVERKSSTEPIREYKGPVLDYNCDKVCDDCRTCIRKGNIPKNALANGLWLGNVPDALANLNFVERLVSSGMKKMVSHVVAFESPVPKIYTCLPPPIEELDQVLAIMFTGPSQPTGKEYQRTPLLVRKNIVATGLEWLKLNHPGYSNLEISYKNLSEYPEDTPPVSIQFRSSVQNKVPEGTSVFDDEIEDGAVEGDCPFVVHGLTDVPMVISLWIGRYWFWEINRCST</sequence>
<accession>A0A9P5XSK7</accession>
<feature type="region of interest" description="Disordered" evidence="1">
    <location>
        <begin position="46"/>
        <end position="68"/>
    </location>
</feature>
<name>A0A9P5XSK7_9AGAR</name>
<dbReference type="Proteomes" id="UP000807353">
    <property type="component" value="Unassembled WGS sequence"/>
</dbReference>
<comment type="caution">
    <text evidence="3">The sequence shown here is derived from an EMBL/GenBank/DDBJ whole genome shotgun (WGS) entry which is preliminary data.</text>
</comment>
<keyword evidence="4" id="KW-1185">Reference proteome</keyword>
<dbReference type="EMBL" id="MU150486">
    <property type="protein sequence ID" value="KAF9455954.1"/>
    <property type="molecule type" value="Genomic_DNA"/>
</dbReference>
<dbReference type="Pfam" id="PF20209">
    <property type="entry name" value="DUF6570"/>
    <property type="match status" value="1"/>
</dbReference>
<evidence type="ECO:0000313" key="4">
    <source>
        <dbReference type="Proteomes" id="UP000807353"/>
    </source>
</evidence>
<feature type="domain" description="DUF6570" evidence="2">
    <location>
        <begin position="178"/>
        <end position="296"/>
    </location>
</feature>
<proteinExistence type="predicted"/>